<dbReference type="Gene3D" id="2.60.40.290">
    <property type="match status" value="1"/>
</dbReference>
<feature type="active site" description="Nucleophile" evidence="9">
    <location>
        <position position="277"/>
    </location>
</feature>
<keyword evidence="5 10" id="KW-0378">Hydrolase</keyword>
<dbReference type="GO" id="GO:0045493">
    <property type="term" value="P:xylan catabolic process"/>
    <property type="evidence" value="ECO:0007669"/>
    <property type="project" value="UniProtKB-KW"/>
</dbReference>
<dbReference type="InterPro" id="IPR001000">
    <property type="entry name" value="GH10_dom"/>
</dbReference>
<dbReference type="Gene3D" id="3.20.20.80">
    <property type="entry name" value="Glycosidases"/>
    <property type="match status" value="1"/>
</dbReference>
<dbReference type="InterPro" id="IPR031158">
    <property type="entry name" value="GH10_AS"/>
</dbReference>
<dbReference type="SUPFAM" id="SSF49384">
    <property type="entry name" value="Carbohydrate-binding domain"/>
    <property type="match status" value="1"/>
</dbReference>
<feature type="domain" description="GH10" evidence="13">
    <location>
        <begin position="43"/>
        <end position="355"/>
    </location>
</feature>
<dbReference type="Pfam" id="PF00331">
    <property type="entry name" value="Glyco_hydro_10"/>
    <property type="match status" value="1"/>
</dbReference>
<dbReference type="EMBL" id="PVZC01000001">
    <property type="protein sequence ID" value="PRY01798.1"/>
    <property type="molecule type" value="Genomic_DNA"/>
</dbReference>
<feature type="signal peptide" evidence="11">
    <location>
        <begin position="1"/>
        <end position="40"/>
    </location>
</feature>
<dbReference type="PANTHER" id="PTHR31490">
    <property type="entry name" value="GLYCOSYL HYDROLASE"/>
    <property type="match status" value="1"/>
</dbReference>
<dbReference type="AlphaFoldDB" id="A0A2T0QD20"/>
<dbReference type="GO" id="GO:0031176">
    <property type="term" value="F:endo-1,4-beta-xylanase activity"/>
    <property type="evidence" value="ECO:0007669"/>
    <property type="project" value="UniProtKB-EC"/>
</dbReference>
<keyword evidence="8 10" id="KW-0624">Polysaccharide degradation</keyword>
<reference evidence="14 15" key="1">
    <citation type="submission" date="2018-03" db="EMBL/GenBank/DDBJ databases">
        <title>Genomic Encyclopedia of Archaeal and Bacterial Type Strains, Phase II (KMG-II): from individual species to whole genera.</title>
        <authorList>
            <person name="Goeker M."/>
        </authorList>
    </citation>
    <scope>NUCLEOTIDE SEQUENCE [LARGE SCALE GENOMIC DNA]</scope>
    <source>
        <strain evidence="14 15">DSM 45601</strain>
    </source>
</reference>
<keyword evidence="4 11" id="KW-0732">Signal</keyword>
<comment type="catalytic activity">
    <reaction evidence="1 10">
        <text>Endohydrolysis of (1-&gt;4)-beta-D-xylosidic linkages in xylans.</text>
        <dbReference type="EC" id="3.2.1.8"/>
    </reaction>
</comment>
<dbReference type="EC" id="3.2.1.8" evidence="10"/>
<dbReference type="PROSITE" id="PS51760">
    <property type="entry name" value="GH10_2"/>
    <property type="match status" value="1"/>
</dbReference>
<dbReference type="Proteomes" id="UP000237846">
    <property type="component" value="Unassembled WGS sequence"/>
</dbReference>
<dbReference type="OrthoDB" id="9815836at2"/>
<dbReference type="Pfam" id="PF00553">
    <property type="entry name" value="CBM_2"/>
    <property type="match status" value="1"/>
</dbReference>
<protein>
    <recommendedName>
        <fullName evidence="10">Beta-xylanase</fullName>
        <ecNumber evidence="10">3.2.1.8</ecNumber>
    </recommendedName>
</protein>
<sequence length="475" mass="51237">MPDNRNRTDGPGRLARLARRLAVPLLAVLCALGVALPAQADIDGSLRDLPGAQGFRIGTAVDPNRLNNEADYRNTTIEQFNSITAENVMKWETIQPSRGQFNWSGADQVVNFAQANDQIVYGHTMIWHSQLPSWVRDGGMSATQLRTVMQEHIAALGGRYRGEIYAWDVVNEAFNEDGTFRDSVFYRTLGESYIADALRWADQADPNARLYINDYNVEGINAKSDGLYNLARRLLQQGVPLDGIGMQAHLIGGQVPSTMQQNIQRFADLGLEVTITELDIRVPTPASNASIQQQGNDYRAVMNACLNVSACTGVTVWGVTDRYSWVPDTFPGQGAALPIDENYNAKPAYWAMYEALGGEDPGPGPGPDPVGGCTVTYATTSSWNNGATANVTVRNNGTAPINGWSVVWSFPSGQRVTSAWNASATQNGTQVTATNASWNQTIAAGSSVSFGFQLSHSGTNTAPSAFTLNGTACTT</sequence>
<evidence type="ECO:0000256" key="7">
    <source>
        <dbReference type="ARBA" id="ARBA00023295"/>
    </source>
</evidence>
<evidence type="ECO:0000259" key="13">
    <source>
        <dbReference type="PROSITE" id="PS51760"/>
    </source>
</evidence>
<dbReference type="InterPro" id="IPR017853">
    <property type="entry name" value="GH"/>
</dbReference>
<dbReference type="RefSeq" id="WP_106238128.1">
    <property type="nucleotide sequence ID" value="NZ_PVZC01000001.1"/>
</dbReference>
<gene>
    <name evidence="14" type="ORF">CLV72_101394</name>
</gene>
<proteinExistence type="inferred from homology"/>
<evidence type="ECO:0000313" key="15">
    <source>
        <dbReference type="Proteomes" id="UP000237846"/>
    </source>
</evidence>
<evidence type="ECO:0000256" key="2">
    <source>
        <dbReference type="ARBA" id="ARBA00007495"/>
    </source>
</evidence>
<keyword evidence="15" id="KW-1185">Reference proteome</keyword>
<dbReference type="InterPro" id="IPR044846">
    <property type="entry name" value="GH10"/>
</dbReference>
<dbReference type="InterPro" id="IPR001919">
    <property type="entry name" value="CBD2"/>
</dbReference>
<evidence type="ECO:0000256" key="8">
    <source>
        <dbReference type="ARBA" id="ARBA00023326"/>
    </source>
</evidence>
<dbReference type="InterPro" id="IPR008965">
    <property type="entry name" value="CBM2/CBM3_carb-bd_dom_sf"/>
</dbReference>
<dbReference type="InterPro" id="IPR012291">
    <property type="entry name" value="CBM2_carb-bd_dom_sf"/>
</dbReference>
<keyword evidence="7 10" id="KW-0326">Glycosidase</keyword>
<dbReference type="PROSITE" id="PS51173">
    <property type="entry name" value="CBM2"/>
    <property type="match status" value="1"/>
</dbReference>
<evidence type="ECO:0000256" key="9">
    <source>
        <dbReference type="PROSITE-ProRule" id="PRU10061"/>
    </source>
</evidence>
<evidence type="ECO:0000256" key="5">
    <source>
        <dbReference type="ARBA" id="ARBA00022801"/>
    </source>
</evidence>
<evidence type="ECO:0000256" key="11">
    <source>
        <dbReference type="SAM" id="SignalP"/>
    </source>
</evidence>
<organism evidence="14 15">
    <name type="scientific">Allonocardiopsis opalescens</name>
    <dbReference type="NCBI Taxonomy" id="1144618"/>
    <lineage>
        <taxon>Bacteria</taxon>
        <taxon>Bacillati</taxon>
        <taxon>Actinomycetota</taxon>
        <taxon>Actinomycetes</taxon>
        <taxon>Streptosporangiales</taxon>
        <taxon>Allonocardiopsis</taxon>
    </lineage>
</organism>
<dbReference type="GO" id="GO:0030247">
    <property type="term" value="F:polysaccharide binding"/>
    <property type="evidence" value="ECO:0007669"/>
    <property type="project" value="UniProtKB-UniRule"/>
</dbReference>
<feature type="domain" description="CBM2" evidence="12">
    <location>
        <begin position="366"/>
        <end position="475"/>
    </location>
</feature>
<evidence type="ECO:0000256" key="4">
    <source>
        <dbReference type="ARBA" id="ARBA00022729"/>
    </source>
</evidence>
<keyword evidence="6 10" id="KW-0119">Carbohydrate metabolism</keyword>
<dbReference type="PANTHER" id="PTHR31490:SF88">
    <property type="entry name" value="BETA-XYLANASE"/>
    <property type="match status" value="1"/>
</dbReference>
<comment type="similarity">
    <text evidence="2 10">Belongs to the glycosyl hydrolase 10 (cellulase F) family.</text>
</comment>
<feature type="chain" id="PRO_5015455286" description="Beta-xylanase" evidence="11">
    <location>
        <begin position="41"/>
        <end position="475"/>
    </location>
</feature>
<dbReference type="SMART" id="SM00633">
    <property type="entry name" value="Glyco_10"/>
    <property type="match status" value="1"/>
</dbReference>
<evidence type="ECO:0000256" key="10">
    <source>
        <dbReference type="RuleBase" id="RU361174"/>
    </source>
</evidence>
<evidence type="ECO:0000313" key="14">
    <source>
        <dbReference type="EMBL" id="PRY01798.1"/>
    </source>
</evidence>
<name>A0A2T0QD20_9ACTN</name>
<accession>A0A2T0QD20</accession>
<dbReference type="PROSITE" id="PS00591">
    <property type="entry name" value="GH10_1"/>
    <property type="match status" value="1"/>
</dbReference>
<dbReference type="SUPFAM" id="SSF51445">
    <property type="entry name" value="(Trans)glycosidases"/>
    <property type="match status" value="1"/>
</dbReference>
<evidence type="ECO:0000256" key="3">
    <source>
        <dbReference type="ARBA" id="ARBA00022651"/>
    </source>
</evidence>
<dbReference type="SMART" id="SM00637">
    <property type="entry name" value="CBD_II"/>
    <property type="match status" value="1"/>
</dbReference>
<evidence type="ECO:0000256" key="1">
    <source>
        <dbReference type="ARBA" id="ARBA00000681"/>
    </source>
</evidence>
<comment type="caution">
    <text evidence="14">The sequence shown here is derived from an EMBL/GenBank/DDBJ whole genome shotgun (WGS) entry which is preliminary data.</text>
</comment>
<keyword evidence="3 14" id="KW-0858">Xylan degradation</keyword>
<evidence type="ECO:0000256" key="6">
    <source>
        <dbReference type="ARBA" id="ARBA00023277"/>
    </source>
</evidence>
<evidence type="ECO:0000259" key="12">
    <source>
        <dbReference type="PROSITE" id="PS51173"/>
    </source>
</evidence>
<dbReference type="PRINTS" id="PR00134">
    <property type="entry name" value="GLHYDRLASE10"/>
</dbReference>